<dbReference type="Gene3D" id="3.30.43.10">
    <property type="entry name" value="Uridine Diphospho-n-acetylenolpyruvylglucosamine Reductase, domain 2"/>
    <property type="match status" value="1"/>
</dbReference>
<dbReference type="AlphaFoldDB" id="X1LZM5"/>
<proteinExistence type="predicted"/>
<dbReference type="InterPro" id="IPR051312">
    <property type="entry name" value="Diverse_Substr_Oxidored"/>
</dbReference>
<dbReference type="GO" id="GO:0016491">
    <property type="term" value="F:oxidoreductase activity"/>
    <property type="evidence" value="ECO:0007669"/>
    <property type="project" value="InterPro"/>
</dbReference>
<evidence type="ECO:0000313" key="2">
    <source>
        <dbReference type="EMBL" id="GAI11271.1"/>
    </source>
</evidence>
<dbReference type="Gene3D" id="3.30.390.50">
    <property type="entry name" value="CO dehydrogenase flavoprotein, C-terminal domain"/>
    <property type="match status" value="1"/>
</dbReference>
<dbReference type="Pfam" id="PF03450">
    <property type="entry name" value="CO_deh_flav_C"/>
    <property type="match status" value="1"/>
</dbReference>
<evidence type="ECO:0000259" key="1">
    <source>
        <dbReference type="PROSITE" id="PS51387"/>
    </source>
</evidence>
<dbReference type="EMBL" id="BARV01010359">
    <property type="protein sequence ID" value="GAI11271.1"/>
    <property type="molecule type" value="Genomic_DNA"/>
</dbReference>
<organism evidence="2">
    <name type="scientific">marine sediment metagenome</name>
    <dbReference type="NCBI Taxonomy" id="412755"/>
    <lineage>
        <taxon>unclassified sequences</taxon>
        <taxon>metagenomes</taxon>
        <taxon>ecological metagenomes</taxon>
    </lineage>
</organism>
<dbReference type="InterPro" id="IPR016166">
    <property type="entry name" value="FAD-bd_PCMH"/>
</dbReference>
<reference evidence="2" key="1">
    <citation type="journal article" date="2014" name="Front. Microbiol.">
        <title>High frequency of phylogenetically diverse reductive dehalogenase-homologous genes in deep subseafloor sedimentary metagenomes.</title>
        <authorList>
            <person name="Kawai M."/>
            <person name="Futagami T."/>
            <person name="Toyoda A."/>
            <person name="Takaki Y."/>
            <person name="Nishi S."/>
            <person name="Hori S."/>
            <person name="Arai W."/>
            <person name="Tsubouchi T."/>
            <person name="Morono Y."/>
            <person name="Uchiyama I."/>
            <person name="Ito T."/>
            <person name="Fujiyama A."/>
            <person name="Inagaki F."/>
            <person name="Takami H."/>
        </authorList>
    </citation>
    <scope>NUCLEOTIDE SEQUENCE</scope>
    <source>
        <strain evidence="2">Expedition CK06-06</strain>
    </source>
</reference>
<dbReference type="InterPro" id="IPR016169">
    <property type="entry name" value="FAD-bd_PCMH_sub2"/>
</dbReference>
<dbReference type="PANTHER" id="PTHR42659:SF9">
    <property type="entry name" value="XANTHINE DEHYDROGENASE FAD-BINDING SUBUNIT XDHB-RELATED"/>
    <property type="match status" value="1"/>
</dbReference>
<dbReference type="InterPro" id="IPR036683">
    <property type="entry name" value="CO_DH_flav_C_dom_sf"/>
</dbReference>
<dbReference type="InterPro" id="IPR036318">
    <property type="entry name" value="FAD-bd_PCMH-like_sf"/>
</dbReference>
<dbReference type="SUPFAM" id="SSF56176">
    <property type="entry name" value="FAD-binding/transporter-associated domain-like"/>
    <property type="match status" value="1"/>
</dbReference>
<feature type="non-terminal residue" evidence="2">
    <location>
        <position position="222"/>
    </location>
</feature>
<comment type="caution">
    <text evidence="2">The sequence shown here is derived from an EMBL/GenBank/DDBJ whole genome shotgun (WGS) entry which is preliminary data.</text>
</comment>
<dbReference type="GO" id="GO:0071949">
    <property type="term" value="F:FAD binding"/>
    <property type="evidence" value="ECO:0007669"/>
    <property type="project" value="InterPro"/>
</dbReference>
<dbReference type="InterPro" id="IPR002346">
    <property type="entry name" value="Mopterin_DH_FAD-bd"/>
</dbReference>
<accession>X1LZM5</accession>
<protein>
    <recommendedName>
        <fullName evidence="1">FAD-binding PCMH-type domain-containing protein</fullName>
    </recommendedName>
</protein>
<gene>
    <name evidence="2" type="ORF">S06H3_20077</name>
</gene>
<feature type="domain" description="FAD-binding PCMH-type" evidence="1">
    <location>
        <begin position="1"/>
        <end position="173"/>
    </location>
</feature>
<dbReference type="PANTHER" id="PTHR42659">
    <property type="entry name" value="XANTHINE DEHYDROGENASE SUBUNIT C-RELATED"/>
    <property type="match status" value="1"/>
</dbReference>
<dbReference type="InterPro" id="IPR016167">
    <property type="entry name" value="FAD-bd_PCMH_sub1"/>
</dbReference>
<dbReference type="PROSITE" id="PS51387">
    <property type="entry name" value="FAD_PCMH"/>
    <property type="match status" value="1"/>
</dbReference>
<sequence>MRHFDYLRPKSLKEALQQKKIIAGAKFISGGTDLLVQIKNRELQPPALISLRSIPELATIEINGGARIGALATISDIIQHNELGLNYPVLVEAARRLGSVQIRNVATVGGNLCNCSPSADMALPLLVLEAKVRLRTAKAKREIQINEFFKGPGKSCLSSDEILTDILLDPPHQKAKATFLKKGRVKMDLAIASLAVLLEMEGGKCRKARIAAGSVAPVPLRL</sequence>
<dbReference type="Pfam" id="PF00941">
    <property type="entry name" value="FAD_binding_5"/>
    <property type="match status" value="1"/>
</dbReference>
<dbReference type="Gene3D" id="3.30.465.10">
    <property type="match status" value="1"/>
</dbReference>
<dbReference type="SUPFAM" id="SSF55447">
    <property type="entry name" value="CO dehydrogenase flavoprotein C-terminal domain-like"/>
    <property type="match status" value="1"/>
</dbReference>
<dbReference type="InterPro" id="IPR005107">
    <property type="entry name" value="CO_DH_flav_C"/>
</dbReference>
<name>X1LZM5_9ZZZZ</name>